<keyword evidence="2" id="KW-1185">Reference proteome</keyword>
<dbReference type="EMBL" id="LAVV01011985">
    <property type="protein sequence ID" value="KNZ47155.1"/>
    <property type="molecule type" value="Genomic_DNA"/>
</dbReference>
<gene>
    <name evidence="1" type="ORF">VP01_663g7</name>
</gene>
<evidence type="ECO:0000313" key="1">
    <source>
        <dbReference type="EMBL" id="KNZ47155.1"/>
    </source>
</evidence>
<protein>
    <submittedName>
        <fullName evidence="1">Uncharacterized protein</fullName>
    </submittedName>
</protein>
<organism evidence="1 2">
    <name type="scientific">Puccinia sorghi</name>
    <dbReference type="NCBI Taxonomy" id="27349"/>
    <lineage>
        <taxon>Eukaryota</taxon>
        <taxon>Fungi</taxon>
        <taxon>Dikarya</taxon>
        <taxon>Basidiomycota</taxon>
        <taxon>Pucciniomycotina</taxon>
        <taxon>Pucciniomycetes</taxon>
        <taxon>Pucciniales</taxon>
        <taxon>Pucciniaceae</taxon>
        <taxon>Puccinia</taxon>
    </lineage>
</organism>
<dbReference type="AlphaFoldDB" id="A0A0L6UH62"/>
<name>A0A0L6UH62_9BASI</name>
<reference evidence="1 2" key="1">
    <citation type="submission" date="2015-08" db="EMBL/GenBank/DDBJ databases">
        <title>Next Generation Sequencing and Analysis of the Genome of Puccinia sorghi L Schw, the Causal Agent of Maize Common Rust.</title>
        <authorList>
            <person name="Rochi L."/>
            <person name="Burguener G."/>
            <person name="Darino M."/>
            <person name="Turjanski A."/>
            <person name="Kreff E."/>
            <person name="Dieguez M.J."/>
            <person name="Sacco F."/>
        </authorList>
    </citation>
    <scope>NUCLEOTIDE SEQUENCE [LARGE SCALE GENOMIC DNA]</scope>
    <source>
        <strain evidence="1 2">RO10H11247</strain>
    </source>
</reference>
<dbReference type="VEuPathDB" id="FungiDB:VP01_663g7"/>
<accession>A0A0L6UH62</accession>
<sequence length="394" mass="45295">MTTVSIFLIGAVARTPCTSDLCSTTIRLTRNISVLPQIRNPYSRTGGNYTCRFYEEKWNVQYSFQQQHTEAKEEQQNKLVGLYKQESAISQFRDCLWGPEIFLATEQEVIKLLDAITYQYKQLSTQLRELTGEEGLSTLASSKSLDSQVVESKLLLLLWEAKYGLFMQVVHIQSKKRPNTDSKLIGARLGTKLKERIYKEIQSRRPIVSKNIAAYNCGLSLNIRNIRQIPTRPLILEQWVVLSLKGPLGNGSKCAGGHPGFFDTPASTGGISAFGTRDVGQLGGCKCFFFGITVLQECHLELSDDHLDAVPMSVFSRKHKYKLILRELRNQLNTHAAIMEEWLSRIYWLWGCCQPQENQGYKNEWDEMMMTKMMRQVNWSWQWNLMKLVMKIQR</sequence>
<dbReference type="OrthoDB" id="2504593at2759"/>
<dbReference type="PANTHER" id="PTHR33096:SF1">
    <property type="entry name" value="CXC1-LIKE CYSTEINE CLUSTER ASSOCIATED WITH KDZ TRANSPOSASES DOMAIN-CONTAINING PROTEIN"/>
    <property type="match status" value="1"/>
</dbReference>
<dbReference type="Proteomes" id="UP000037035">
    <property type="component" value="Unassembled WGS sequence"/>
</dbReference>
<comment type="caution">
    <text evidence="1">The sequence shown here is derived from an EMBL/GenBank/DDBJ whole genome shotgun (WGS) entry which is preliminary data.</text>
</comment>
<dbReference type="PANTHER" id="PTHR33096">
    <property type="entry name" value="CXC2 DOMAIN-CONTAINING PROTEIN"/>
    <property type="match status" value="1"/>
</dbReference>
<evidence type="ECO:0000313" key="2">
    <source>
        <dbReference type="Proteomes" id="UP000037035"/>
    </source>
</evidence>
<proteinExistence type="predicted"/>
<dbReference type="STRING" id="27349.A0A0L6UH62"/>